<protein>
    <submittedName>
        <fullName evidence="1">Uncharacterized protein</fullName>
    </submittedName>
</protein>
<evidence type="ECO:0000313" key="2">
    <source>
        <dbReference type="Proteomes" id="UP000315711"/>
    </source>
</evidence>
<keyword evidence="2" id="KW-1185">Reference proteome</keyword>
<gene>
    <name evidence="1" type="ORF">IQ10_02789</name>
</gene>
<comment type="caution">
    <text evidence="1">The sequence shown here is derived from an EMBL/GenBank/DDBJ whole genome shotgun (WGS) entry which is preliminary data.</text>
</comment>
<accession>A0A562QES2</accession>
<dbReference type="RefSeq" id="WP_144451037.1">
    <property type="nucleotide sequence ID" value="NZ_VLKZ01000007.1"/>
</dbReference>
<dbReference type="Proteomes" id="UP000315711">
    <property type="component" value="Unassembled WGS sequence"/>
</dbReference>
<dbReference type="OrthoDB" id="2883963at2"/>
<name>A0A562QES2_9BACI</name>
<evidence type="ECO:0000313" key="1">
    <source>
        <dbReference type="EMBL" id="TWI55242.1"/>
    </source>
</evidence>
<organism evidence="1 2">
    <name type="scientific">Halalkalibacter nanhaiisediminis</name>
    <dbReference type="NCBI Taxonomy" id="688079"/>
    <lineage>
        <taxon>Bacteria</taxon>
        <taxon>Bacillati</taxon>
        <taxon>Bacillota</taxon>
        <taxon>Bacilli</taxon>
        <taxon>Bacillales</taxon>
        <taxon>Bacillaceae</taxon>
        <taxon>Halalkalibacter</taxon>
    </lineage>
</organism>
<dbReference type="EMBL" id="VLKZ01000007">
    <property type="protein sequence ID" value="TWI55242.1"/>
    <property type="molecule type" value="Genomic_DNA"/>
</dbReference>
<reference evidence="1 2" key="1">
    <citation type="journal article" date="2015" name="Stand. Genomic Sci.">
        <title>Genomic Encyclopedia of Bacterial and Archaeal Type Strains, Phase III: the genomes of soil and plant-associated and newly described type strains.</title>
        <authorList>
            <person name="Whitman W.B."/>
            <person name="Woyke T."/>
            <person name="Klenk H.P."/>
            <person name="Zhou Y."/>
            <person name="Lilburn T.G."/>
            <person name="Beck B.J."/>
            <person name="De Vos P."/>
            <person name="Vandamme P."/>
            <person name="Eisen J.A."/>
            <person name="Garrity G."/>
            <person name="Hugenholtz P."/>
            <person name="Kyrpides N.C."/>
        </authorList>
    </citation>
    <scope>NUCLEOTIDE SEQUENCE [LARGE SCALE GENOMIC DNA]</scope>
    <source>
        <strain evidence="1 2">CGMCC 1.10116</strain>
    </source>
</reference>
<dbReference type="AlphaFoldDB" id="A0A562QES2"/>
<sequence>MRNYKVYFQLVNGEQETAYFTENPVSRINDWIERTKCDWVRLEGVRLNLCHVASIKVAKLAEDRKEGEEEIEEWL</sequence>
<proteinExistence type="predicted"/>